<sequence>MATDDSSSSSGGSNTSSQLLSQERVKLLSSDSSNLSSGLPDWDPSFKCFFVSNLKKKVMAGLCQTAKRMDNGGNCQNGSIPLVFHIGDGHKCTANYCK</sequence>
<dbReference type="EMBL" id="SMOL01000148">
    <property type="protein sequence ID" value="KAB2629022.1"/>
    <property type="molecule type" value="Genomic_DNA"/>
</dbReference>
<accession>A0A5N5HS84</accession>
<reference evidence="2 3" key="3">
    <citation type="submission" date="2019-11" db="EMBL/GenBank/DDBJ databases">
        <title>A de novo genome assembly of a pear dwarfing rootstock.</title>
        <authorList>
            <person name="Wang F."/>
            <person name="Wang J."/>
            <person name="Li S."/>
            <person name="Zhang Y."/>
            <person name="Fang M."/>
            <person name="Ma L."/>
            <person name="Zhao Y."/>
            <person name="Jiang S."/>
        </authorList>
    </citation>
    <scope>NUCLEOTIDE SEQUENCE [LARGE SCALE GENOMIC DNA]</scope>
    <source>
        <strain evidence="2">S2</strain>
        <tissue evidence="2">Leaf</tissue>
    </source>
</reference>
<comment type="caution">
    <text evidence="2">The sequence shown here is derived from an EMBL/GenBank/DDBJ whole genome shotgun (WGS) entry which is preliminary data.</text>
</comment>
<dbReference type="OrthoDB" id="1903421at2759"/>
<protein>
    <submittedName>
        <fullName evidence="2">Uncharacterized protein</fullName>
    </submittedName>
</protein>
<name>A0A5N5HS84_9ROSA</name>
<organism evidence="2 3">
    <name type="scientific">Pyrus ussuriensis x Pyrus communis</name>
    <dbReference type="NCBI Taxonomy" id="2448454"/>
    <lineage>
        <taxon>Eukaryota</taxon>
        <taxon>Viridiplantae</taxon>
        <taxon>Streptophyta</taxon>
        <taxon>Embryophyta</taxon>
        <taxon>Tracheophyta</taxon>
        <taxon>Spermatophyta</taxon>
        <taxon>Magnoliopsida</taxon>
        <taxon>eudicotyledons</taxon>
        <taxon>Gunneridae</taxon>
        <taxon>Pentapetalae</taxon>
        <taxon>rosids</taxon>
        <taxon>fabids</taxon>
        <taxon>Rosales</taxon>
        <taxon>Rosaceae</taxon>
        <taxon>Amygdaloideae</taxon>
        <taxon>Maleae</taxon>
        <taxon>Pyrus</taxon>
    </lineage>
</organism>
<dbReference type="AlphaFoldDB" id="A0A5N5HS84"/>
<gene>
    <name evidence="2" type="ORF">D8674_033817</name>
</gene>
<feature type="region of interest" description="Disordered" evidence="1">
    <location>
        <begin position="1"/>
        <end position="22"/>
    </location>
</feature>
<reference evidence="3" key="2">
    <citation type="submission" date="2019-10" db="EMBL/GenBank/DDBJ databases">
        <title>A de novo genome assembly of a pear dwarfing rootstock.</title>
        <authorList>
            <person name="Wang F."/>
            <person name="Wang J."/>
            <person name="Li S."/>
            <person name="Zhang Y."/>
            <person name="Fang M."/>
            <person name="Ma L."/>
            <person name="Zhao Y."/>
            <person name="Jiang S."/>
        </authorList>
    </citation>
    <scope>NUCLEOTIDE SEQUENCE [LARGE SCALE GENOMIC DNA]</scope>
</reference>
<evidence type="ECO:0000313" key="2">
    <source>
        <dbReference type="EMBL" id="KAB2629022.1"/>
    </source>
</evidence>
<dbReference type="Proteomes" id="UP000327157">
    <property type="component" value="Chromosome 8"/>
</dbReference>
<evidence type="ECO:0000313" key="3">
    <source>
        <dbReference type="Proteomes" id="UP000327157"/>
    </source>
</evidence>
<evidence type="ECO:0000256" key="1">
    <source>
        <dbReference type="SAM" id="MobiDB-lite"/>
    </source>
</evidence>
<reference evidence="2 3" key="1">
    <citation type="submission" date="2019-09" db="EMBL/GenBank/DDBJ databases">
        <authorList>
            <person name="Ou C."/>
        </authorList>
    </citation>
    <scope>NUCLEOTIDE SEQUENCE [LARGE SCALE GENOMIC DNA]</scope>
    <source>
        <strain evidence="2">S2</strain>
        <tissue evidence="2">Leaf</tissue>
    </source>
</reference>
<keyword evidence="3" id="KW-1185">Reference proteome</keyword>
<proteinExistence type="predicted"/>